<protein>
    <recommendedName>
        <fullName evidence="4">C3H1-type domain-containing protein</fullName>
    </recommendedName>
</protein>
<organism evidence="2 3">
    <name type="scientific">Babesia bigemina</name>
    <dbReference type="NCBI Taxonomy" id="5866"/>
    <lineage>
        <taxon>Eukaryota</taxon>
        <taxon>Sar</taxon>
        <taxon>Alveolata</taxon>
        <taxon>Apicomplexa</taxon>
        <taxon>Aconoidasida</taxon>
        <taxon>Piroplasmida</taxon>
        <taxon>Babesiidae</taxon>
        <taxon>Babesia</taxon>
    </lineage>
</organism>
<feature type="transmembrane region" description="Helical" evidence="1">
    <location>
        <begin position="1478"/>
        <end position="1499"/>
    </location>
</feature>
<proteinExistence type="predicted"/>
<evidence type="ECO:0008006" key="4">
    <source>
        <dbReference type="Google" id="ProtNLM"/>
    </source>
</evidence>
<dbReference type="RefSeq" id="XP_012769682.1">
    <property type="nucleotide sequence ID" value="XM_012914228.1"/>
</dbReference>
<dbReference type="GeneID" id="24566037"/>
<evidence type="ECO:0000313" key="3">
    <source>
        <dbReference type="Proteomes" id="UP000033188"/>
    </source>
</evidence>
<sequence>MTSINHSNNLCLVTLRPLSQGSMDLLKHYNPEITDTINTLKSTIGKGLGVSGFAYAIGKVRSGLQGYESGLDAEIEVVKNAFKQLTESIKTAKSEFNKPISKPLTQQLSDASTGGKFITARANNVDEAVKKLDEHLKGMLTYNVKLLLQAVEGFHRVTEDVEVKHFARAMDTALVSQKQKLNGTVNIGITNLQKTLDVEIGKVGDRIKIMGQQKDAQLKLVTEAIDSAVYNVEDLLDAFTECRNDTKELFVRLRNETTEINPTRGDKSNLRLQFDQMAGAGTGIENDYTAKLLSVNGLVEAAVRRAVEFINNVDQSIKSDLIGLKTKTVKNAIEGFVLQLNEAKYEDAAKGIRGVAVSISNLGTLDGTEIRQWLTKTADGLQNVKSLSGQDASEPNQYGRRTLLYSLENLKTARHKNGGSEKSLFTVIGEDIVKEVDKAIGDIETTFSKIMSEYYQLTKKALTQKENGAFRNMINGIKEHVNYTFTHVDGKKVNTKLLGEYETNKSLYDAAKIAMNSIIPMLEKIPSAVDDAQLEADSKIQLLEQQLNLVMKSLKFIESVLRSAAERLHSAIDDIHEALSNASKKFKTAVSQLQSTLLATVSSAFSTLTHQVQSLFAKQKQAEFAALESVVTAQLQEIERVIQADRESGVKGFLSRLKGDVDASGSAVSPNKLDAMITVVGRANQTPKETLGRFAPLASVFKTYADDIFTYIEWQVKTPKKFDTPGQGTLLERNKQSKQVANIKSKIDQLLGHLINHDNKIYNYDTIFCAYLRELINAVGSLTADTFGEGRHPNLLNLLKDAMTHFDKELNYAYVSTYSDRTLFDDDPSKYAKVCLTTLPVLYTELTQLKEGIERTGENWRFYSMYNSSQPRAGLYGVFFRHNGYDVGRDRNIDRGELNNKATMNSNIILRHLATGDHVLFSPAFTQLDGAEGSLENESEPTFDVVHEEGVIPKLYAVIKPYNQISHLSTSFATKTPCSVYEQLIWLSGLQFNTAFGRLLNHVPELFMVPDELNPSRKVLQPINAHTKSVLPAHISDAIEHLSEHAYLLLAGILGTGDANTIYACDFGSNSHKLKYPTSGEECFDMLLDILRRLFTPLKFLMTQCGLSAKHNGWNDCTYGKGIATTNWPCNDHSRDKATCQPKCQANCQPNCRTTSPLMSYLNDCLPGHLPHTLETIGCKSKCLTCPSNKKGMPCITPFGFRAFSGSTRTGAELCDMIAKFLDNEYCTSLFCLAPTPPATLPEHFGFALSIAQNVNPATTVYSKIKTFAGAFESSIKTQSINLYEDPFALTKPIINAYGSDSVKHGECEYYHLRNLTSDSLCKHKANRIGSASFLSPLCSDSYDILANKHSKAYLSWVVYSPWTFWNYLNNLYNEFCNVVCQDWGCRQCMAGDACKRGKHGSEKYSCHCKSIVLCKGVSPTLYRCGFMFADASTLNTKDSVQTCFDFQMKLNKILNSQYFTDLFTECDNFLWTIRTPFSYLVLALWLLSLLYLIHIMVIRLDLLHIKSHLHSPSSHRIAAQSLLAAGRVNKLNRVFYLQP</sequence>
<keyword evidence="1" id="KW-1133">Transmembrane helix</keyword>
<evidence type="ECO:0000313" key="2">
    <source>
        <dbReference type="EMBL" id="CDR97496.1"/>
    </source>
</evidence>
<reference evidence="3" key="1">
    <citation type="journal article" date="2014" name="Nucleic Acids Res.">
        <title>The evolutionary dynamics of variant antigen genes in Babesia reveal a history of genomic innovation underlying host-parasite interaction.</title>
        <authorList>
            <person name="Jackson A.P."/>
            <person name="Otto T.D."/>
            <person name="Darby A."/>
            <person name="Ramaprasad A."/>
            <person name="Xia D."/>
            <person name="Echaide I.E."/>
            <person name="Farber M."/>
            <person name="Gahlot S."/>
            <person name="Gamble J."/>
            <person name="Gupta D."/>
            <person name="Gupta Y."/>
            <person name="Jackson L."/>
            <person name="Malandrin L."/>
            <person name="Malas T.B."/>
            <person name="Moussa E."/>
            <person name="Nair M."/>
            <person name="Reid A.J."/>
            <person name="Sanders M."/>
            <person name="Sharma J."/>
            <person name="Tracey A."/>
            <person name="Quail M.A."/>
            <person name="Weir W."/>
            <person name="Wastling J.M."/>
            <person name="Hall N."/>
            <person name="Willadsen P."/>
            <person name="Lingelbach K."/>
            <person name="Shiels B."/>
            <person name="Tait A."/>
            <person name="Berriman M."/>
            <person name="Allred D.R."/>
            <person name="Pain A."/>
        </authorList>
    </citation>
    <scope>NUCLEOTIDE SEQUENCE [LARGE SCALE GENOMIC DNA]</scope>
    <source>
        <strain evidence="3">Bond</strain>
    </source>
</reference>
<dbReference type="OrthoDB" id="5792673at2759"/>
<dbReference type="EMBL" id="LK391709">
    <property type="protein sequence ID" value="CDR97496.1"/>
    <property type="molecule type" value="Genomic_DNA"/>
</dbReference>
<keyword evidence="1" id="KW-0812">Transmembrane</keyword>
<evidence type="ECO:0000256" key="1">
    <source>
        <dbReference type="SAM" id="Phobius"/>
    </source>
</evidence>
<name>A0A061D9W0_BABBI</name>
<keyword evidence="1" id="KW-0472">Membrane</keyword>
<gene>
    <name evidence="2" type="ORF">BBBOND_0313980</name>
</gene>
<keyword evidence="3" id="KW-1185">Reference proteome</keyword>
<dbReference type="VEuPathDB" id="PiroplasmaDB:BBBOND_0313980"/>
<accession>A0A061D9W0</accession>
<dbReference type="Proteomes" id="UP000033188">
    <property type="component" value="Chromosome 3"/>
</dbReference>
<dbReference type="KEGG" id="bbig:BBBOND_0313980"/>